<dbReference type="EMBL" id="FOYO01000001">
    <property type="protein sequence ID" value="SFR34048.1"/>
    <property type="molecule type" value="Genomic_DNA"/>
</dbReference>
<dbReference type="InterPro" id="IPR014983">
    <property type="entry name" value="GAD-rel"/>
</dbReference>
<organism evidence="2 3">
    <name type="scientific">Litoreibacter janthinus</name>
    <dbReference type="NCBI Taxonomy" id="670154"/>
    <lineage>
        <taxon>Bacteria</taxon>
        <taxon>Pseudomonadati</taxon>
        <taxon>Pseudomonadota</taxon>
        <taxon>Alphaproteobacteria</taxon>
        <taxon>Rhodobacterales</taxon>
        <taxon>Roseobacteraceae</taxon>
        <taxon>Litoreibacter</taxon>
    </lineage>
</organism>
<gene>
    <name evidence="2" type="ORF">SAMN04488002_0419</name>
</gene>
<dbReference type="STRING" id="670154.SAMN04488002_0419"/>
<evidence type="ECO:0000313" key="2">
    <source>
        <dbReference type="EMBL" id="SFR34048.1"/>
    </source>
</evidence>
<proteinExistence type="predicted"/>
<sequence length="223" mass="24047">MTDSNAEIPVDAVTIARYANILPDALLDVWRNSGLCSIAGGRMQLIVPDMFASLTSYIFEGDPDLAGDTYAIAYGALGEVVFWSGRHGFGFLAPGLATLDMPYILDPTPPTGDAQIAQDLLTFPATGIESFDPAGAPVFERLQARFRPLPFGAIYGTTPVPPSLAGTPVEHYVVAEAADWLEAVYTNINITLVDWSRQPSELRRVGQPWPKGGPVAAIREERL</sequence>
<accession>A0A1I6FVW3</accession>
<dbReference type="Pfam" id="PF08887">
    <property type="entry name" value="GAD-like"/>
    <property type="match status" value="1"/>
</dbReference>
<evidence type="ECO:0000259" key="1">
    <source>
        <dbReference type="Pfam" id="PF08887"/>
    </source>
</evidence>
<dbReference type="AlphaFoldDB" id="A0A1I6FVW3"/>
<evidence type="ECO:0000313" key="3">
    <source>
        <dbReference type="Proteomes" id="UP000199658"/>
    </source>
</evidence>
<dbReference type="Proteomes" id="UP000199658">
    <property type="component" value="Unassembled WGS sequence"/>
</dbReference>
<name>A0A1I6FVW3_9RHOB</name>
<protein>
    <submittedName>
        <fullName evidence="2">GAD-like domain-containing protein</fullName>
    </submittedName>
</protein>
<keyword evidence="3" id="KW-1185">Reference proteome</keyword>
<dbReference type="RefSeq" id="WP_175500604.1">
    <property type="nucleotide sequence ID" value="NZ_FOYO01000001.1"/>
</dbReference>
<reference evidence="3" key="1">
    <citation type="submission" date="2016-10" db="EMBL/GenBank/DDBJ databases">
        <authorList>
            <person name="Varghese N."/>
            <person name="Submissions S."/>
        </authorList>
    </citation>
    <scope>NUCLEOTIDE SEQUENCE [LARGE SCALE GENOMIC DNA]</scope>
    <source>
        <strain evidence="3">DSM 26921</strain>
    </source>
</reference>
<feature type="domain" description="GAD-related" evidence="1">
    <location>
        <begin position="8"/>
        <end position="89"/>
    </location>
</feature>